<dbReference type="PIRSF" id="PIRSF006707">
    <property type="entry name" value="MJ1563"/>
    <property type="match status" value="1"/>
</dbReference>
<evidence type="ECO:0000256" key="2">
    <source>
        <dbReference type="ARBA" id="ARBA00023125"/>
    </source>
</evidence>
<keyword evidence="3 4" id="KW-0804">Transcription</keyword>
<dbReference type="InterPro" id="IPR036390">
    <property type="entry name" value="WH_DNA-bd_sf"/>
</dbReference>
<dbReference type="STRING" id="766136.BHF68_06335"/>
<evidence type="ECO:0000256" key="4">
    <source>
        <dbReference type="PIRNR" id="PIRNR006707"/>
    </source>
</evidence>
<comment type="caution">
    <text evidence="6">The sequence shown here is derived from an EMBL/GenBank/DDBJ whole genome shotgun (WGS) entry which is preliminary data.</text>
</comment>
<keyword evidence="1 4" id="KW-0805">Transcription regulation</keyword>
<dbReference type="OrthoDB" id="9800374at2"/>
<keyword evidence="2 4" id="KW-0238">DNA-binding</keyword>
<name>A0A1E5G197_9FIRM</name>
<dbReference type="PANTHER" id="PTHR38465">
    <property type="entry name" value="HTH-TYPE TRANSCRIPTIONAL REGULATOR MJ1563-RELATED"/>
    <property type="match status" value="1"/>
</dbReference>
<dbReference type="SUPFAM" id="SSF46785">
    <property type="entry name" value="Winged helix' DNA-binding domain"/>
    <property type="match status" value="1"/>
</dbReference>
<keyword evidence="5" id="KW-0175">Coiled coil</keyword>
<evidence type="ECO:0000313" key="6">
    <source>
        <dbReference type="EMBL" id="OEF96689.1"/>
    </source>
</evidence>
<proteinExistence type="inferred from homology"/>
<dbReference type="RefSeq" id="WP_069643272.1">
    <property type="nucleotide sequence ID" value="NZ_MIJE01000030.1"/>
</dbReference>
<dbReference type="InterPro" id="IPR026282">
    <property type="entry name" value="MJ1563"/>
</dbReference>
<feature type="coiled-coil region" evidence="5">
    <location>
        <begin position="106"/>
        <end position="133"/>
    </location>
</feature>
<evidence type="ECO:0000256" key="5">
    <source>
        <dbReference type="SAM" id="Coils"/>
    </source>
</evidence>
<dbReference type="PANTHER" id="PTHR38465:SF1">
    <property type="entry name" value="HTH-TYPE TRANSCRIPTIONAL REGULATOR MJ1563-RELATED"/>
    <property type="match status" value="1"/>
</dbReference>
<organism evidence="6 7">
    <name type="scientific">Desulfuribacillus alkaliarsenatis</name>
    <dbReference type="NCBI Taxonomy" id="766136"/>
    <lineage>
        <taxon>Bacteria</taxon>
        <taxon>Bacillati</taxon>
        <taxon>Bacillota</taxon>
        <taxon>Desulfuribacillia</taxon>
        <taxon>Desulfuribacillales</taxon>
        <taxon>Desulfuribacillaceae</taxon>
        <taxon>Desulfuribacillus</taxon>
    </lineage>
</organism>
<sequence length="184" mass="21564">MGAQERLDKARERVIESIADNMDLYGVPPSVGRLYGTLYFHGEPMTLDEMKESLKMSKTSMSTGIKTLMELNCVERVWKKGERKDYYQAKEDWQQIFIDYFSIQWKKAIMSNLESLQKSKKELQALIAEHTTENSKQHPNSEQLESPQSSLFHAQQDIEKIDYAINYYHWLIDNIAKLEQTKSF</sequence>
<accession>A0A1E5G197</accession>
<dbReference type="GO" id="GO:0003677">
    <property type="term" value="F:DNA binding"/>
    <property type="evidence" value="ECO:0007669"/>
    <property type="project" value="UniProtKB-UniRule"/>
</dbReference>
<dbReference type="EMBL" id="MIJE01000030">
    <property type="protein sequence ID" value="OEF96689.1"/>
    <property type="molecule type" value="Genomic_DNA"/>
</dbReference>
<gene>
    <name evidence="6" type="ORF">BHF68_06335</name>
</gene>
<reference evidence="6 7" key="1">
    <citation type="submission" date="2016-09" db="EMBL/GenBank/DDBJ databases">
        <title>Draft genome sequence for the type strain of Desulfuribacillus alkaliarsenatis AHT28, an obligately anaerobic, sulfidogenic bacterium isolated from Russian soda lake sediments.</title>
        <authorList>
            <person name="Abin C.A."/>
            <person name="Hollibaugh J.T."/>
        </authorList>
    </citation>
    <scope>NUCLEOTIDE SEQUENCE [LARGE SCALE GENOMIC DNA]</scope>
    <source>
        <strain evidence="6 7">AHT28</strain>
    </source>
</reference>
<dbReference type="InterPro" id="IPR036388">
    <property type="entry name" value="WH-like_DNA-bd_sf"/>
</dbReference>
<protein>
    <recommendedName>
        <fullName evidence="4">HTH-type transcriptional regulator</fullName>
    </recommendedName>
</protein>
<dbReference type="InterPro" id="IPR052362">
    <property type="entry name" value="HTH-GbsR_regulator"/>
</dbReference>
<dbReference type="AlphaFoldDB" id="A0A1E5G197"/>
<evidence type="ECO:0000256" key="3">
    <source>
        <dbReference type="ARBA" id="ARBA00023163"/>
    </source>
</evidence>
<dbReference type="Gene3D" id="1.10.10.10">
    <property type="entry name" value="Winged helix-like DNA-binding domain superfamily/Winged helix DNA-binding domain"/>
    <property type="match status" value="1"/>
</dbReference>
<comment type="similarity">
    <text evidence="4">Belongs to the GbsR family.</text>
</comment>
<keyword evidence="7" id="KW-1185">Reference proteome</keyword>
<dbReference type="Proteomes" id="UP000094296">
    <property type="component" value="Unassembled WGS sequence"/>
</dbReference>
<evidence type="ECO:0000313" key="7">
    <source>
        <dbReference type="Proteomes" id="UP000094296"/>
    </source>
</evidence>
<evidence type="ECO:0000256" key="1">
    <source>
        <dbReference type="ARBA" id="ARBA00023015"/>
    </source>
</evidence>